<dbReference type="EMBL" id="JABBNI010000012">
    <property type="protein sequence ID" value="NMM62368.1"/>
    <property type="molecule type" value="Genomic_DNA"/>
</dbReference>
<organism evidence="1 2">
    <name type="scientific">Clostridium muellerianum</name>
    <dbReference type="NCBI Taxonomy" id="2716538"/>
    <lineage>
        <taxon>Bacteria</taxon>
        <taxon>Bacillati</taxon>
        <taxon>Bacillota</taxon>
        <taxon>Clostridia</taxon>
        <taxon>Eubacteriales</taxon>
        <taxon>Clostridiaceae</taxon>
        <taxon>Clostridium</taxon>
    </lineage>
</organism>
<reference evidence="1 2" key="1">
    <citation type="submission" date="2020-04" db="EMBL/GenBank/DDBJ databases">
        <authorList>
            <person name="Doyle D.A."/>
        </authorList>
    </citation>
    <scope>NUCLEOTIDE SEQUENCE [LARGE SCALE GENOMIC DNA]</scope>
    <source>
        <strain evidence="1 2">P21</strain>
    </source>
</reference>
<name>A0A7Y0EFC2_9CLOT</name>
<reference evidence="1 2" key="2">
    <citation type="submission" date="2020-06" db="EMBL/GenBank/DDBJ databases">
        <title>Complete Genome Sequence of Clostridium muelleri sp. nov. P21T, an Acid-Alcohol Producing Acetogen Isolated from Old Hay.</title>
        <authorList>
            <person name="Duncan K.E."/>
            <person name="Tanner R.S."/>
        </authorList>
    </citation>
    <scope>NUCLEOTIDE SEQUENCE [LARGE SCALE GENOMIC DNA]</scope>
    <source>
        <strain evidence="1 2">P21</strain>
    </source>
</reference>
<sequence length="515" mass="59152">MMSDDFYYVEGNSSVKDIIKSIIKEITQKAGTYAWSLVYPNNTDAIKDYALISTKNLYCDKVFYTKFERSAATIPTGNEQKLIDKYNNSKPLTTEQYNLMKRYIGSLDIGKITGYINNSYYSESNVLKKESGMRTDDENTFTQFVRTVRNITDDAEITLIYKYLNGIALNTSEQNQYQVFKEAHELTSSEINEWTKLKKDRKFYSDSIVIILLKEYLMPDLLSNSDRSSLASYRQSIELTDLEMQQLARLKAGMDNRNNISISIGTEIEDKQVMQNENGKQQQITIKDLVEDKSSLPARFAWYRNLDSSIGDWLPLQFWITQNKDSINIVLRGDPSADNYPYNNYLTSWAHIGALKPVRDGAYTDDVYNFGVCTSSDLEPQYIPKFGSRTGTGITDFVMVGNKIGMPYQPHYAAHYTTNQWMDKCNFNGSRWNMNKHTFDNITVVHPVDMERGILQNVMVGDATAINDTDRLVYEADGVEEWYRKFKINAPYSLFTNGPNVLYCIAIRIPKSDTN</sequence>
<evidence type="ECO:0000313" key="2">
    <source>
        <dbReference type="Proteomes" id="UP000537131"/>
    </source>
</evidence>
<dbReference type="AlphaFoldDB" id="A0A7Y0EFC2"/>
<evidence type="ECO:0000313" key="1">
    <source>
        <dbReference type="EMBL" id="NMM62368.1"/>
    </source>
</evidence>
<proteinExistence type="predicted"/>
<keyword evidence="2" id="KW-1185">Reference proteome</keyword>
<dbReference type="Proteomes" id="UP000537131">
    <property type="component" value="Unassembled WGS sequence"/>
</dbReference>
<comment type="caution">
    <text evidence="1">The sequence shown here is derived from an EMBL/GenBank/DDBJ whole genome shotgun (WGS) entry which is preliminary data.</text>
</comment>
<accession>A0A7Y0EFC2</accession>
<protein>
    <submittedName>
        <fullName evidence="1">Uncharacterized protein</fullName>
    </submittedName>
</protein>
<gene>
    <name evidence="1" type="ORF">HBE96_06630</name>
</gene>